<comment type="similarity">
    <text evidence="5 6">Belongs to the URM1 family.</text>
</comment>
<comment type="subcellular location">
    <subcellularLocation>
        <location evidence="5 6">Cytoplasm</location>
    </subcellularLocation>
</comment>
<dbReference type="GO" id="GO:0002098">
    <property type="term" value="P:tRNA wobble uridine modification"/>
    <property type="evidence" value="ECO:0007669"/>
    <property type="project" value="UniProtKB-UniRule"/>
</dbReference>
<keyword evidence="2 5" id="KW-1017">Isopeptide bond</keyword>
<dbReference type="InterPro" id="IPR012675">
    <property type="entry name" value="Beta-grasp_dom_sf"/>
</dbReference>
<proteinExistence type="inferred from homology"/>
<dbReference type="Pfam" id="PF09138">
    <property type="entry name" value="Urm1"/>
    <property type="match status" value="1"/>
</dbReference>
<sequence length="103" mass="11245">MSVLNLKVGFYGGAESLFDMQKEHSVTLPASGPVSIADLLRYIKESMLLDKSRSHLLLDKECKNVSPGILVLINDRDWELADGPRTILSEGDSVTFISSIHGG</sequence>
<dbReference type="EMBL" id="UYRT01079439">
    <property type="protein sequence ID" value="VDN20720.1"/>
    <property type="molecule type" value="Genomic_DNA"/>
</dbReference>
<evidence type="ECO:0000256" key="4">
    <source>
        <dbReference type="ARBA" id="ARBA00022786"/>
    </source>
</evidence>
<evidence type="ECO:0000256" key="3">
    <source>
        <dbReference type="ARBA" id="ARBA00022694"/>
    </source>
</evidence>
<reference evidence="10 11" key="1">
    <citation type="submission" date="2016-06" db="UniProtKB">
        <authorList>
            <consortium name="WormBaseParasite"/>
        </authorList>
    </citation>
    <scope>IDENTIFICATION</scope>
</reference>
<dbReference type="EMBL" id="UYRT01082710">
    <property type="protein sequence ID" value="VDN26368.1"/>
    <property type="molecule type" value="Genomic_DNA"/>
</dbReference>
<dbReference type="Gene3D" id="3.10.20.30">
    <property type="match status" value="1"/>
</dbReference>
<dbReference type="GO" id="GO:0005829">
    <property type="term" value="C:cytosol"/>
    <property type="evidence" value="ECO:0007669"/>
    <property type="project" value="UniProtKB-UniRule"/>
</dbReference>
<accession>A0A183DV48</accession>
<protein>
    <recommendedName>
        <fullName evidence="5">Ubiquitin-related modifier 1 homolog</fullName>
    </recommendedName>
</protein>
<dbReference type="SUPFAM" id="SSF54285">
    <property type="entry name" value="MoaD/ThiS"/>
    <property type="match status" value="1"/>
</dbReference>
<keyword evidence="9" id="KW-1185">Reference proteome</keyword>
<evidence type="ECO:0000256" key="1">
    <source>
        <dbReference type="ARBA" id="ARBA00022490"/>
    </source>
</evidence>
<reference evidence="7 9" key="2">
    <citation type="submission" date="2018-11" db="EMBL/GenBank/DDBJ databases">
        <authorList>
            <consortium name="Pathogen Informatics"/>
        </authorList>
    </citation>
    <scope>NUCLEOTIDE SEQUENCE [LARGE SCALE GENOMIC DNA]</scope>
</reference>
<feature type="modified residue" description="1-thioglycine" evidence="5">
    <location>
        <position position="103"/>
    </location>
</feature>
<dbReference type="WBParaSite" id="GPUH_0001260301-mRNA-1">
    <property type="protein sequence ID" value="GPUH_0001260301-mRNA-1"/>
    <property type="gene ID" value="GPUH_0001260301"/>
</dbReference>
<keyword evidence="3 5" id="KW-0819">tRNA processing</keyword>
<evidence type="ECO:0000313" key="7">
    <source>
        <dbReference type="EMBL" id="VDN20720.1"/>
    </source>
</evidence>
<evidence type="ECO:0000313" key="8">
    <source>
        <dbReference type="EMBL" id="VDN26368.1"/>
    </source>
</evidence>
<dbReference type="Proteomes" id="UP000271098">
    <property type="component" value="Unassembled WGS sequence"/>
</dbReference>
<evidence type="ECO:0000313" key="10">
    <source>
        <dbReference type="WBParaSite" id="GPUH_0001260301-mRNA-1"/>
    </source>
</evidence>
<dbReference type="GO" id="GO:0032447">
    <property type="term" value="P:protein urmylation"/>
    <property type="evidence" value="ECO:0007669"/>
    <property type="project" value="UniProtKB-UniRule"/>
</dbReference>
<dbReference type="AlphaFoldDB" id="A0A183DV48"/>
<dbReference type="InterPro" id="IPR016155">
    <property type="entry name" value="Mopterin_synth/thiamin_S_b"/>
</dbReference>
<dbReference type="WBParaSite" id="GPUH_0001565601-mRNA-1">
    <property type="protein sequence ID" value="GPUH_0001565601-mRNA-1"/>
    <property type="gene ID" value="GPUH_0001565601"/>
</dbReference>
<keyword evidence="1 5" id="KW-0963">Cytoplasm</keyword>
<comment type="pathway">
    <text evidence="5 6">tRNA modification; 5-methoxycarbonylmethyl-2-thiouridine-tRNA biosynthesis.</text>
</comment>
<dbReference type="CDD" id="cd01764">
    <property type="entry name" value="Ubl_Urm1"/>
    <property type="match status" value="1"/>
</dbReference>
<evidence type="ECO:0000256" key="2">
    <source>
        <dbReference type="ARBA" id="ARBA00022499"/>
    </source>
</evidence>
<gene>
    <name evidence="7" type="ORF">GPUH_LOCUS12589</name>
    <name evidence="8" type="ORF">GPUH_LOCUS15634</name>
</gene>
<feature type="cross-link" description="Glycyl lysine isopeptide (Gly-Lys) (interchain with K-? in acceptor proteins)" evidence="5">
    <location>
        <position position="103"/>
    </location>
</feature>
<evidence type="ECO:0000313" key="9">
    <source>
        <dbReference type="Proteomes" id="UP000271098"/>
    </source>
</evidence>
<comment type="function">
    <text evidence="5">Acts as a sulfur carrier required for 2-thiolation of mcm(5)S(2)U at tRNA wobble positions of cytosolic tRNA(Lys), tRNA(Glu) and tRNA(Gln). Serves as sulfur donor in tRNA 2-thiolation reaction by being thiocarboxylated (-COSH) at its C-terminus by the MOCS3/UBA4 homolog. The sulfur is then transferred to tRNA to form 2-thiolation of mcm(5)S(2)U. Also acts as a ubiquitin-like protein (UBL) that is covalently conjugated via an isopeptide bond to lysine residues of target proteins. The thiocarboxylated form serves as substrate for conjugation and oxidative stress specifically induces the formation of UBL-protein conjugates.</text>
</comment>
<name>A0A183DV48_9BILA</name>
<evidence type="ECO:0000256" key="5">
    <source>
        <dbReference type="HAMAP-Rule" id="MF_03048"/>
    </source>
</evidence>
<keyword evidence="4 5" id="KW-0833">Ubl conjugation pathway</keyword>
<dbReference type="OrthoDB" id="10248987at2759"/>
<dbReference type="UniPathway" id="UPA00988"/>
<dbReference type="InterPro" id="IPR015221">
    <property type="entry name" value="Urm1"/>
</dbReference>
<comment type="PTM">
    <text evidence="5">C-terminal thiocarboxylation occurs in 2 steps, it is first acyl-adenylated (-COAMP) via the hesA/moeB/thiF part of the MOCS3/UBA4 homolog, then thiocarboxylated (-COSH) via the rhodanese domain of the MOCS3/UBA4 homolog.</text>
</comment>
<organism evidence="10">
    <name type="scientific">Gongylonema pulchrum</name>
    <dbReference type="NCBI Taxonomy" id="637853"/>
    <lineage>
        <taxon>Eukaryota</taxon>
        <taxon>Metazoa</taxon>
        <taxon>Ecdysozoa</taxon>
        <taxon>Nematoda</taxon>
        <taxon>Chromadorea</taxon>
        <taxon>Rhabditida</taxon>
        <taxon>Spirurina</taxon>
        <taxon>Spiruromorpha</taxon>
        <taxon>Spiruroidea</taxon>
        <taxon>Gongylonematidae</taxon>
        <taxon>Gongylonema</taxon>
    </lineage>
</organism>
<dbReference type="GO" id="GO:0034227">
    <property type="term" value="P:tRNA thio-modification"/>
    <property type="evidence" value="ECO:0007669"/>
    <property type="project" value="UniProtKB-UniRule"/>
</dbReference>
<dbReference type="PANTHER" id="PTHR14986">
    <property type="entry name" value="RURM1 PROTEIN"/>
    <property type="match status" value="1"/>
</dbReference>
<evidence type="ECO:0000256" key="6">
    <source>
        <dbReference type="RuleBase" id="RU361182"/>
    </source>
</evidence>
<evidence type="ECO:0000313" key="11">
    <source>
        <dbReference type="WBParaSite" id="GPUH_0001565601-mRNA-1"/>
    </source>
</evidence>
<dbReference type="HAMAP" id="MF_03048">
    <property type="entry name" value="Urm1"/>
    <property type="match status" value="1"/>
</dbReference>